<sequence>MQWHSEHPADITDNRPGLHRPEGYNLCDVSILLADIVDDLWPVSLTDIDINIRYFVSLGVHKTLEEQVISKGVNIAQSEAVPNEG</sequence>
<name>X1V789_9ZZZZ</name>
<evidence type="ECO:0000256" key="1">
    <source>
        <dbReference type="SAM" id="MobiDB-lite"/>
    </source>
</evidence>
<feature type="region of interest" description="Disordered" evidence="1">
    <location>
        <begin position="1"/>
        <end position="20"/>
    </location>
</feature>
<organism evidence="2">
    <name type="scientific">marine sediment metagenome</name>
    <dbReference type="NCBI Taxonomy" id="412755"/>
    <lineage>
        <taxon>unclassified sequences</taxon>
        <taxon>metagenomes</taxon>
        <taxon>ecological metagenomes</taxon>
    </lineage>
</organism>
<feature type="non-terminal residue" evidence="2">
    <location>
        <position position="85"/>
    </location>
</feature>
<proteinExistence type="predicted"/>
<dbReference type="EMBL" id="BARW01034952">
    <property type="protein sequence ID" value="GAJ11932.1"/>
    <property type="molecule type" value="Genomic_DNA"/>
</dbReference>
<protein>
    <submittedName>
        <fullName evidence="2">Uncharacterized protein</fullName>
    </submittedName>
</protein>
<comment type="caution">
    <text evidence="2">The sequence shown here is derived from an EMBL/GenBank/DDBJ whole genome shotgun (WGS) entry which is preliminary data.</text>
</comment>
<accession>X1V789</accession>
<feature type="compositionally biased region" description="Basic and acidic residues" evidence="1">
    <location>
        <begin position="1"/>
        <end position="13"/>
    </location>
</feature>
<evidence type="ECO:0000313" key="2">
    <source>
        <dbReference type="EMBL" id="GAJ11932.1"/>
    </source>
</evidence>
<gene>
    <name evidence="2" type="ORF">S12H4_54647</name>
</gene>
<reference evidence="2" key="1">
    <citation type="journal article" date="2014" name="Front. Microbiol.">
        <title>High frequency of phylogenetically diverse reductive dehalogenase-homologous genes in deep subseafloor sedimentary metagenomes.</title>
        <authorList>
            <person name="Kawai M."/>
            <person name="Futagami T."/>
            <person name="Toyoda A."/>
            <person name="Takaki Y."/>
            <person name="Nishi S."/>
            <person name="Hori S."/>
            <person name="Arai W."/>
            <person name="Tsubouchi T."/>
            <person name="Morono Y."/>
            <person name="Uchiyama I."/>
            <person name="Ito T."/>
            <person name="Fujiyama A."/>
            <person name="Inagaki F."/>
            <person name="Takami H."/>
        </authorList>
    </citation>
    <scope>NUCLEOTIDE SEQUENCE</scope>
    <source>
        <strain evidence="2">Expedition CK06-06</strain>
    </source>
</reference>
<dbReference type="AlphaFoldDB" id="X1V789"/>